<keyword evidence="3" id="KW-1185">Reference proteome</keyword>
<evidence type="ECO:0000313" key="2">
    <source>
        <dbReference type="EMBL" id="ACY20903.1"/>
    </source>
</evidence>
<reference evidence="3" key="1">
    <citation type="submission" date="2009-10" db="EMBL/GenBank/DDBJ databases">
        <title>The complete chromosome of Gordonia bronchialis DSM 43247.</title>
        <authorList>
            <consortium name="US DOE Joint Genome Institute (JGI-PGF)"/>
            <person name="Lucas S."/>
            <person name="Copeland A."/>
            <person name="Lapidus A."/>
            <person name="Glavina del Rio T."/>
            <person name="Dalin E."/>
            <person name="Tice H."/>
            <person name="Bruce D."/>
            <person name="Goodwin L."/>
            <person name="Pitluck S."/>
            <person name="Kyrpides N."/>
            <person name="Mavromatis K."/>
            <person name="Ivanova N."/>
            <person name="Ovchinnikova G."/>
            <person name="Saunders E."/>
            <person name="Brettin T."/>
            <person name="Detter J.C."/>
            <person name="Han C."/>
            <person name="Larimer F."/>
            <person name="Land M."/>
            <person name="Hauser L."/>
            <person name="Markowitz V."/>
            <person name="Cheng J.-F."/>
            <person name="Hugenholtz P."/>
            <person name="Woyke T."/>
            <person name="Wu D."/>
            <person name="Jando M."/>
            <person name="Schneider S."/>
            <person name="Goeker M."/>
            <person name="Klenk H.-P."/>
            <person name="Eisen J.A."/>
        </authorList>
    </citation>
    <scope>NUCLEOTIDE SEQUENCE [LARGE SCALE GENOMIC DNA]</scope>
    <source>
        <strain evidence="3">ATCC 25592 / DSM 43247 / BCRC 13721 / JCM 3198 / KCTC 3076 / NBRC 16047 / NCTC 10667</strain>
    </source>
</reference>
<organism evidence="2 3">
    <name type="scientific">Gordonia bronchialis (strain ATCC 25592 / DSM 43247 / BCRC 13721 / JCM 3198 / KCTC 3076 / NBRC 16047 / NCTC 10667)</name>
    <name type="common">Rhodococcus bronchialis</name>
    <dbReference type="NCBI Taxonomy" id="526226"/>
    <lineage>
        <taxon>Bacteria</taxon>
        <taxon>Bacillati</taxon>
        <taxon>Actinomycetota</taxon>
        <taxon>Actinomycetes</taxon>
        <taxon>Mycobacteriales</taxon>
        <taxon>Gordoniaceae</taxon>
        <taxon>Gordonia</taxon>
    </lineage>
</organism>
<name>D0L7P0_GORB4</name>
<dbReference type="Proteomes" id="UP000001219">
    <property type="component" value="Chromosome"/>
</dbReference>
<gene>
    <name evidence="2" type="ordered locus">Gbro_1633</name>
</gene>
<evidence type="ECO:0000313" key="3">
    <source>
        <dbReference type="Proteomes" id="UP000001219"/>
    </source>
</evidence>
<dbReference type="AlphaFoldDB" id="D0L7P0"/>
<proteinExistence type="predicted"/>
<dbReference type="eggNOG" id="COG1396">
    <property type="taxonomic scope" value="Bacteria"/>
</dbReference>
<dbReference type="GO" id="GO:0003677">
    <property type="term" value="F:DNA binding"/>
    <property type="evidence" value="ECO:0007669"/>
    <property type="project" value="InterPro"/>
</dbReference>
<evidence type="ECO:0000259" key="1">
    <source>
        <dbReference type="PROSITE" id="PS50943"/>
    </source>
</evidence>
<accession>D0L7P0</accession>
<dbReference type="InterPro" id="IPR010982">
    <property type="entry name" value="Lambda_DNA-bd_dom_sf"/>
</dbReference>
<dbReference type="KEGG" id="gbr:Gbro_1633"/>
<dbReference type="InterPro" id="IPR001387">
    <property type="entry name" value="Cro/C1-type_HTH"/>
</dbReference>
<dbReference type="HOGENOM" id="CLU_2422803_0_0_11"/>
<dbReference type="RefSeq" id="WP_012833470.1">
    <property type="nucleotide sequence ID" value="NC_013441.1"/>
</dbReference>
<dbReference type="EMBL" id="CP001802">
    <property type="protein sequence ID" value="ACY20903.1"/>
    <property type="molecule type" value="Genomic_DNA"/>
</dbReference>
<sequence length="91" mass="10242">MDSPKRSWPIDAECIGTRSHLERNTSNREPKIADPQLSTVYRLAKALRVPPVYLLPDADSQVHRKSPEQATTAAMSRVEQHLARLLAELPN</sequence>
<dbReference type="Gene3D" id="1.10.260.40">
    <property type="entry name" value="lambda repressor-like DNA-binding domains"/>
    <property type="match status" value="1"/>
</dbReference>
<dbReference type="PROSITE" id="PS50943">
    <property type="entry name" value="HTH_CROC1"/>
    <property type="match status" value="1"/>
</dbReference>
<protein>
    <recommendedName>
        <fullName evidence="1">HTH cro/C1-type domain-containing protein</fullName>
    </recommendedName>
</protein>
<dbReference type="STRING" id="526226.Gbro_1633"/>
<reference evidence="2 3" key="2">
    <citation type="journal article" date="2010" name="Stand. Genomic Sci.">
        <title>Complete genome sequence of Gordonia bronchialis type strain (3410).</title>
        <authorList>
            <person name="Ivanova N."/>
            <person name="Sikorski J."/>
            <person name="Jando M."/>
            <person name="Lapidus A."/>
            <person name="Nolan M."/>
            <person name="Lucas S."/>
            <person name="Del Rio T.G."/>
            <person name="Tice H."/>
            <person name="Copeland A."/>
            <person name="Cheng J.F."/>
            <person name="Chen F."/>
            <person name="Bruce D."/>
            <person name="Goodwin L."/>
            <person name="Pitluck S."/>
            <person name="Mavromatis K."/>
            <person name="Ovchinnikova G."/>
            <person name="Pati A."/>
            <person name="Chen A."/>
            <person name="Palaniappan K."/>
            <person name="Land M."/>
            <person name="Hauser L."/>
            <person name="Chang Y.J."/>
            <person name="Jeffries C.D."/>
            <person name="Chain P."/>
            <person name="Saunders E."/>
            <person name="Han C."/>
            <person name="Detter J.C."/>
            <person name="Brettin T."/>
            <person name="Rohde M."/>
            <person name="Goker M."/>
            <person name="Bristow J."/>
            <person name="Eisen J.A."/>
            <person name="Markowitz V."/>
            <person name="Hugenholtz P."/>
            <person name="Klenk H.P."/>
            <person name="Kyrpides N.C."/>
        </authorList>
    </citation>
    <scope>NUCLEOTIDE SEQUENCE [LARGE SCALE GENOMIC DNA]</scope>
    <source>
        <strain evidence="3">ATCC 25592 / DSM 43247 / BCRC 13721 / JCM 3198 / KCTC 3076 / NBRC 16047 / NCTC 10667</strain>
    </source>
</reference>
<feature type="domain" description="HTH cro/C1-type" evidence="1">
    <location>
        <begin position="19"/>
        <end position="54"/>
    </location>
</feature>